<keyword evidence="1" id="KW-0812">Transmembrane</keyword>
<feature type="transmembrane region" description="Helical" evidence="1">
    <location>
        <begin position="37"/>
        <end position="56"/>
    </location>
</feature>
<dbReference type="EMBL" id="SJPS01000003">
    <property type="protein sequence ID" value="TWU27726.1"/>
    <property type="molecule type" value="Genomic_DNA"/>
</dbReference>
<sequence length="63" mass="7086">MTSTAKRILQLISYFGLAISFVPALLVFQGMMSKDTYFQLLLLGMLLWFSTAILWIKPDNLGG</sequence>
<name>A0A5C6CXH1_9BACT</name>
<dbReference type="Proteomes" id="UP000318437">
    <property type="component" value="Unassembled WGS sequence"/>
</dbReference>
<reference evidence="2 3" key="1">
    <citation type="submission" date="2019-02" db="EMBL/GenBank/DDBJ databases">
        <title>Deep-cultivation of Planctomycetes and their phenomic and genomic characterization uncovers novel biology.</title>
        <authorList>
            <person name="Wiegand S."/>
            <person name="Jogler M."/>
            <person name="Boedeker C."/>
            <person name="Pinto D."/>
            <person name="Vollmers J."/>
            <person name="Rivas-Marin E."/>
            <person name="Kohn T."/>
            <person name="Peeters S.H."/>
            <person name="Heuer A."/>
            <person name="Rast P."/>
            <person name="Oberbeckmann S."/>
            <person name="Bunk B."/>
            <person name="Jeske O."/>
            <person name="Meyerdierks A."/>
            <person name="Storesund J.E."/>
            <person name="Kallscheuer N."/>
            <person name="Luecker S."/>
            <person name="Lage O.M."/>
            <person name="Pohl T."/>
            <person name="Merkel B.J."/>
            <person name="Hornburger P."/>
            <person name="Mueller R.-W."/>
            <person name="Bruemmer F."/>
            <person name="Labrenz M."/>
            <person name="Spormann A.M."/>
            <person name="Op Den Camp H."/>
            <person name="Overmann J."/>
            <person name="Amann R."/>
            <person name="Jetten M.S.M."/>
            <person name="Mascher T."/>
            <person name="Medema M.H."/>
            <person name="Devos D.P."/>
            <person name="Kaster A.-K."/>
            <person name="Ovreas L."/>
            <person name="Rohde M."/>
            <person name="Galperin M.Y."/>
            <person name="Jogler C."/>
        </authorList>
    </citation>
    <scope>NUCLEOTIDE SEQUENCE [LARGE SCALE GENOMIC DNA]</scope>
    <source>
        <strain evidence="2 3">Pla144</strain>
    </source>
</reference>
<keyword evidence="1" id="KW-0472">Membrane</keyword>
<gene>
    <name evidence="2" type="ORF">Pla144_25030</name>
</gene>
<evidence type="ECO:0000256" key="1">
    <source>
        <dbReference type="SAM" id="Phobius"/>
    </source>
</evidence>
<feature type="transmembrane region" description="Helical" evidence="1">
    <location>
        <begin position="12"/>
        <end position="31"/>
    </location>
</feature>
<dbReference type="AlphaFoldDB" id="A0A5C6CXH1"/>
<organism evidence="2 3">
    <name type="scientific">Bythopirellula polymerisocia</name>
    <dbReference type="NCBI Taxonomy" id="2528003"/>
    <lineage>
        <taxon>Bacteria</taxon>
        <taxon>Pseudomonadati</taxon>
        <taxon>Planctomycetota</taxon>
        <taxon>Planctomycetia</taxon>
        <taxon>Pirellulales</taxon>
        <taxon>Lacipirellulaceae</taxon>
        <taxon>Bythopirellula</taxon>
    </lineage>
</organism>
<keyword evidence="1" id="KW-1133">Transmembrane helix</keyword>
<evidence type="ECO:0000313" key="2">
    <source>
        <dbReference type="EMBL" id="TWU27726.1"/>
    </source>
</evidence>
<proteinExistence type="predicted"/>
<comment type="caution">
    <text evidence="2">The sequence shown here is derived from an EMBL/GenBank/DDBJ whole genome shotgun (WGS) entry which is preliminary data.</text>
</comment>
<protein>
    <submittedName>
        <fullName evidence="2">Uncharacterized protein</fullName>
    </submittedName>
</protein>
<dbReference type="OrthoDB" id="9814988at2"/>
<keyword evidence="3" id="KW-1185">Reference proteome</keyword>
<dbReference type="RefSeq" id="WP_146450894.1">
    <property type="nucleotide sequence ID" value="NZ_SJPS01000003.1"/>
</dbReference>
<evidence type="ECO:0000313" key="3">
    <source>
        <dbReference type="Proteomes" id="UP000318437"/>
    </source>
</evidence>
<accession>A0A5C6CXH1</accession>